<comment type="caution">
    <text evidence="2">The sequence shown here is derived from an EMBL/GenBank/DDBJ whole genome shotgun (WGS) entry which is preliminary data.</text>
</comment>
<proteinExistence type="predicted"/>
<name>A0A6N6MC55_9FLAO</name>
<dbReference type="EMBL" id="WAAT01000039">
    <property type="protein sequence ID" value="KAB1068208.1"/>
    <property type="molecule type" value="Genomic_DNA"/>
</dbReference>
<gene>
    <name evidence="2" type="ORF">F6U93_07285</name>
</gene>
<evidence type="ECO:0000313" key="2">
    <source>
        <dbReference type="EMBL" id="KAB1068208.1"/>
    </source>
</evidence>
<evidence type="ECO:0000313" key="3">
    <source>
        <dbReference type="Proteomes" id="UP000441333"/>
    </source>
</evidence>
<evidence type="ECO:0000256" key="1">
    <source>
        <dbReference type="SAM" id="Phobius"/>
    </source>
</evidence>
<reference evidence="2 3" key="1">
    <citation type="submission" date="2019-09" db="EMBL/GenBank/DDBJ databases">
        <authorList>
            <person name="Cao W.R."/>
        </authorList>
    </citation>
    <scope>NUCLEOTIDE SEQUENCE [LARGE SCALE GENOMIC DNA]</scope>
    <source>
        <strain evidence="2 3">B1N29</strain>
    </source>
</reference>
<dbReference type="AlphaFoldDB" id="A0A6N6MC55"/>
<feature type="transmembrane region" description="Helical" evidence="1">
    <location>
        <begin position="21"/>
        <end position="36"/>
    </location>
</feature>
<keyword evidence="1" id="KW-1133">Transmembrane helix</keyword>
<keyword evidence="3" id="KW-1185">Reference proteome</keyword>
<sequence>MKSNKVLGLAKLATSGRKTKIFLTAVQLGLLTYYYFQSKKEKSEDSQDREVAGHSAKVYG</sequence>
<keyword evidence="1" id="KW-0472">Membrane</keyword>
<dbReference type="Proteomes" id="UP000441333">
    <property type="component" value="Unassembled WGS sequence"/>
</dbReference>
<protein>
    <submittedName>
        <fullName evidence="2">Uncharacterized protein</fullName>
    </submittedName>
</protein>
<organism evidence="2 3">
    <name type="scientific">Pseudotamlana haliotis</name>
    <dbReference type="NCBI Taxonomy" id="2614804"/>
    <lineage>
        <taxon>Bacteria</taxon>
        <taxon>Pseudomonadati</taxon>
        <taxon>Bacteroidota</taxon>
        <taxon>Flavobacteriia</taxon>
        <taxon>Flavobacteriales</taxon>
        <taxon>Flavobacteriaceae</taxon>
        <taxon>Pseudotamlana</taxon>
    </lineage>
</organism>
<dbReference type="RefSeq" id="WP_150938335.1">
    <property type="nucleotide sequence ID" value="NZ_WAAT01000039.1"/>
</dbReference>
<keyword evidence="1" id="KW-0812">Transmembrane</keyword>
<accession>A0A6N6MC55</accession>